<accession>A0A9N7UK78</accession>
<name>A0A9N7UK78_PLEPL</name>
<dbReference type="AlphaFoldDB" id="A0A9N7UK78"/>
<comment type="caution">
    <text evidence="2">The sequence shown here is derived from an EMBL/GenBank/DDBJ whole genome shotgun (WGS) entry which is preliminary data.</text>
</comment>
<keyword evidence="3" id="KW-1185">Reference proteome</keyword>
<feature type="compositionally biased region" description="Polar residues" evidence="1">
    <location>
        <begin position="210"/>
        <end position="233"/>
    </location>
</feature>
<feature type="region of interest" description="Disordered" evidence="1">
    <location>
        <begin position="107"/>
        <end position="126"/>
    </location>
</feature>
<feature type="compositionally biased region" description="Pro residues" evidence="1">
    <location>
        <begin position="114"/>
        <end position="126"/>
    </location>
</feature>
<protein>
    <submittedName>
        <fullName evidence="2">Uncharacterized protein</fullName>
    </submittedName>
</protein>
<feature type="region of interest" description="Disordered" evidence="1">
    <location>
        <begin position="269"/>
        <end position="294"/>
    </location>
</feature>
<evidence type="ECO:0000256" key="1">
    <source>
        <dbReference type="SAM" id="MobiDB-lite"/>
    </source>
</evidence>
<evidence type="ECO:0000313" key="3">
    <source>
        <dbReference type="Proteomes" id="UP001153269"/>
    </source>
</evidence>
<proteinExistence type="predicted"/>
<feature type="compositionally biased region" description="Pro residues" evidence="1">
    <location>
        <begin position="160"/>
        <end position="173"/>
    </location>
</feature>
<reference evidence="2" key="1">
    <citation type="submission" date="2020-03" db="EMBL/GenBank/DDBJ databases">
        <authorList>
            <person name="Weist P."/>
        </authorList>
    </citation>
    <scope>NUCLEOTIDE SEQUENCE</scope>
</reference>
<sequence>MGIRVCLSEGVHLTSSLSRSDGGDSGELLKTVSQTFSPLAVLLLLHSSTPLLLHSSTLCSSTAQPCCSSTALPSAPPQLYPAAPPQLYPAAPPQLYPAAPPQLNPAAPAQFYPAAPPQLDPAAPPQLGPLLLHTSARCSTPPRCLLCGVRGASSQCVSPSAPPHHPPPPPLCPPSSSRSPSLESVIKPSWRGVKNIMQEGPPSKKGPRGTFSTRAVPSLTPPSALQPIQTSVSPLPPPHPQRSAACASAFAEGPGAHFLLVVQRVDMATTPPSSLHPSPQPPPTPHTSTSSEMD</sequence>
<dbReference type="Proteomes" id="UP001153269">
    <property type="component" value="Unassembled WGS sequence"/>
</dbReference>
<dbReference type="EMBL" id="CADEAL010001591">
    <property type="protein sequence ID" value="CAB1433733.1"/>
    <property type="molecule type" value="Genomic_DNA"/>
</dbReference>
<feature type="compositionally biased region" description="Low complexity" evidence="1">
    <location>
        <begin position="174"/>
        <end position="184"/>
    </location>
</feature>
<evidence type="ECO:0000313" key="2">
    <source>
        <dbReference type="EMBL" id="CAB1433733.1"/>
    </source>
</evidence>
<gene>
    <name evidence="2" type="ORF">PLEPLA_LOCUS21824</name>
</gene>
<feature type="region of interest" description="Disordered" evidence="1">
    <location>
        <begin position="156"/>
        <end position="243"/>
    </location>
</feature>
<organism evidence="2 3">
    <name type="scientific">Pleuronectes platessa</name>
    <name type="common">European plaice</name>
    <dbReference type="NCBI Taxonomy" id="8262"/>
    <lineage>
        <taxon>Eukaryota</taxon>
        <taxon>Metazoa</taxon>
        <taxon>Chordata</taxon>
        <taxon>Craniata</taxon>
        <taxon>Vertebrata</taxon>
        <taxon>Euteleostomi</taxon>
        <taxon>Actinopterygii</taxon>
        <taxon>Neopterygii</taxon>
        <taxon>Teleostei</taxon>
        <taxon>Neoteleostei</taxon>
        <taxon>Acanthomorphata</taxon>
        <taxon>Carangaria</taxon>
        <taxon>Pleuronectiformes</taxon>
        <taxon>Pleuronectoidei</taxon>
        <taxon>Pleuronectidae</taxon>
        <taxon>Pleuronectes</taxon>
    </lineage>
</organism>